<dbReference type="STRING" id="123320.SAMN06309945_0508"/>
<gene>
    <name evidence="6" type="ORF">SAMN06309945_0508</name>
</gene>
<organism evidence="6 7">
    <name type="scientific">Okibacterium fritillariae</name>
    <dbReference type="NCBI Taxonomy" id="123320"/>
    <lineage>
        <taxon>Bacteria</taxon>
        <taxon>Bacillati</taxon>
        <taxon>Actinomycetota</taxon>
        <taxon>Actinomycetes</taxon>
        <taxon>Micrococcales</taxon>
        <taxon>Microbacteriaceae</taxon>
        <taxon>Okibacterium</taxon>
    </lineage>
</organism>
<evidence type="ECO:0000313" key="7">
    <source>
        <dbReference type="Proteomes" id="UP000190857"/>
    </source>
</evidence>
<keyword evidence="3 4" id="KW-0862">Zinc</keyword>
<dbReference type="Pfam" id="PF02574">
    <property type="entry name" value="S-methyl_trans"/>
    <property type="match status" value="1"/>
</dbReference>
<dbReference type="GO" id="GO:0008270">
    <property type="term" value="F:zinc ion binding"/>
    <property type="evidence" value="ECO:0007669"/>
    <property type="project" value="InterPro"/>
</dbReference>
<dbReference type="PANTHER" id="PTHR11103:SF18">
    <property type="entry name" value="SLR1189 PROTEIN"/>
    <property type="match status" value="1"/>
</dbReference>
<dbReference type="OrthoDB" id="9803687at2"/>
<dbReference type="AlphaFoldDB" id="A0A1T5IIU2"/>
<evidence type="ECO:0000256" key="3">
    <source>
        <dbReference type="PIRSR" id="PIRSR037505-2"/>
    </source>
</evidence>
<keyword evidence="1 4" id="KW-0489">Methyltransferase</keyword>
<comment type="cofactor">
    <cofactor evidence="3">
        <name>Zn(2+)</name>
        <dbReference type="ChEBI" id="CHEBI:29105"/>
    </cofactor>
    <text evidence="3">Binds 1 zinc ion per subunit.</text>
</comment>
<dbReference type="GO" id="GO:0032259">
    <property type="term" value="P:methylation"/>
    <property type="evidence" value="ECO:0007669"/>
    <property type="project" value="UniProtKB-KW"/>
</dbReference>
<evidence type="ECO:0000313" key="6">
    <source>
        <dbReference type="EMBL" id="SKC39075.1"/>
    </source>
</evidence>
<dbReference type="RefSeq" id="WP_079726723.1">
    <property type="nucleotide sequence ID" value="NZ_FUZP01000001.1"/>
</dbReference>
<dbReference type="PROSITE" id="PS50970">
    <property type="entry name" value="HCY"/>
    <property type="match status" value="1"/>
</dbReference>
<dbReference type="Gene3D" id="3.20.20.330">
    <property type="entry name" value="Homocysteine-binding-like domain"/>
    <property type="match status" value="1"/>
</dbReference>
<keyword evidence="3 4" id="KW-0479">Metal-binding</keyword>
<accession>A0A1T5IIU2</accession>
<feature type="binding site" evidence="3 4">
    <location>
        <position position="297"/>
    </location>
    <ligand>
        <name>Zn(2+)</name>
        <dbReference type="ChEBI" id="CHEBI:29105"/>
    </ligand>
</feature>
<feature type="domain" description="Hcy-binding" evidence="5">
    <location>
        <begin position="4"/>
        <end position="311"/>
    </location>
</feature>
<feature type="binding site" evidence="3 4">
    <location>
        <position position="209"/>
    </location>
    <ligand>
        <name>Zn(2+)</name>
        <dbReference type="ChEBI" id="CHEBI:29105"/>
    </ligand>
</feature>
<dbReference type="InterPro" id="IPR017226">
    <property type="entry name" value="BHMT-like"/>
</dbReference>
<reference evidence="6 7" key="1">
    <citation type="submission" date="2017-02" db="EMBL/GenBank/DDBJ databases">
        <authorList>
            <person name="Peterson S.W."/>
        </authorList>
    </citation>
    <scope>NUCLEOTIDE SEQUENCE [LARGE SCALE GENOMIC DNA]</scope>
    <source>
        <strain evidence="6 7">VKM Ac-2059</strain>
    </source>
</reference>
<dbReference type="PANTHER" id="PTHR11103">
    <property type="entry name" value="SLR1189 PROTEIN"/>
    <property type="match status" value="1"/>
</dbReference>
<feature type="binding site" evidence="3 4">
    <location>
        <position position="296"/>
    </location>
    <ligand>
        <name>Zn(2+)</name>
        <dbReference type="ChEBI" id="CHEBI:29105"/>
    </ligand>
</feature>
<dbReference type="PIRSF" id="PIRSF037505">
    <property type="entry name" value="Betaine_HMT"/>
    <property type="match status" value="1"/>
</dbReference>
<dbReference type="GO" id="GO:0009086">
    <property type="term" value="P:methionine biosynthetic process"/>
    <property type="evidence" value="ECO:0007669"/>
    <property type="project" value="InterPro"/>
</dbReference>
<proteinExistence type="predicted"/>
<name>A0A1T5IIU2_9MICO</name>
<dbReference type="Proteomes" id="UP000190857">
    <property type="component" value="Unassembled WGS sequence"/>
</dbReference>
<evidence type="ECO:0000256" key="1">
    <source>
        <dbReference type="ARBA" id="ARBA00022603"/>
    </source>
</evidence>
<keyword evidence="2 4" id="KW-0808">Transferase</keyword>
<evidence type="ECO:0000259" key="5">
    <source>
        <dbReference type="PROSITE" id="PS50970"/>
    </source>
</evidence>
<dbReference type="GO" id="GO:0008168">
    <property type="term" value="F:methyltransferase activity"/>
    <property type="evidence" value="ECO:0007669"/>
    <property type="project" value="UniProtKB-UniRule"/>
</dbReference>
<dbReference type="InterPro" id="IPR036589">
    <property type="entry name" value="HCY_dom_sf"/>
</dbReference>
<dbReference type="InterPro" id="IPR003726">
    <property type="entry name" value="HCY_dom"/>
</dbReference>
<dbReference type="EMBL" id="FUZP01000001">
    <property type="protein sequence ID" value="SKC39075.1"/>
    <property type="molecule type" value="Genomic_DNA"/>
</dbReference>
<protein>
    <submittedName>
        <fullName evidence="6">Betaine-homocysteine S-methyltransferase</fullName>
    </submittedName>
</protein>
<sequence>MAPTSKLLQKLADGPVVVAEGYLFELERRGYVQAGAYVPEVVLEHPEKVAELHREFVRAGSDVVEAFTYYGHREKMRVIGKEHLLEPLNRNALRIATGIAAETGTIAAGNICNTNLYVGGDDAEDRFIRAIFDEQIGWAADAGVDYIVAETMAYAGEALIATKAIVDAGLTAVVTLAPHQTDRTREGWSFTDAARRIEDAGASVIGLNCHRGLWTIMPLIEEIRAAVSVPVAALPVPYRTTDEHKTFQALEDPLAAAAGNGRAFPTALDPFTVNRYEVADWGRAAVAAGVDYVGLCCGAGPHHIRALAESIGRTPEGSAMSADMTKHALFGDYEGIKAENQAHATRM</sequence>
<keyword evidence="7" id="KW-1185">Reference proteome</keyword>
<evidence type="ECO:0000256" key="4">
    <source>
        <dbReference type="PROSITE-ProRule" id="PRU00333"/>
    </source>
</evidence>
<dbReference type="SUPFAM" id="SSF82282">
    <property type="entry name" value="Homocysteine S-methyltransferase"/>
    <property type="match status" value="1"/>
</dbReference>
<evidence type="ECO:0000256" key="2">
    <source>
        <dbReference type="ARBA" id="ARBA00022679"/>
    </source>
</evidence>